<evidence type="ECO:0000256" key="10">
    <source>
        <dbReference type="ARBA" id="ARBA00048048"/>
    </source>
</evidence>
<feature type="transmembrane region" description="Helical" evidence="11">
    <location>
        <begin position="21"/>
        <end position="43"/>
    </location>
</feature>
<organism evidence="14 15">
    <name type="scientific">Malassezia cuniculi</name>
    <dbReference type="NCBI Taxonomy" id="948313"/>
    <lineage>
        <taxon>Eukaryota</taxon>
        <taxon>Fungi</taxon>
        <taxon>Dikarya</taxon>
        <taxon>Basidiomycota</taxon>
        <taxon>Ustilaginomycotina</taxon>
        <taxon>Malasseziomycetes</taxon>
        <taxon>Malasseziales</taxon>
        <taxon>Malasseziaceae</taxon>
        <taxon>Malassezia</taxon>
    </lineage>
</organism>
<dbReference type="PANTHER" id="PTHR22883:SF23">
    <property type="entry name" value="PALMITOYLTRANSFERASE ZDHHC6"/>
    <property type="match status" value="1"/>
</dbReference>
<dbReference type="GO" id="GO:0006612">
    <property type="term" value="P:protein targeting to membrane"/>
    <property type="evidence" value="ECO:0007669"/>
    <property type="project" value="TreeGrafter"/>
</dbReference>
<dbReference type="Proteomes" id="UP001219933">
    <property type="component" value="Chromosome 5"/>
</dbReference>
<protein>
    <recommendedName>
        <fullName evidence="11">Palmitoyltransferase</fullName>
        <ecNumber evidence="11">2.3.1.225</ecNumber>
    </recommendedName>
</protein>
<evidence type="ECO:0000256" key="5">
    <source>
        <dbReference type="ARBA" id="ARBA00023136"/>
    </source>
</evidence>
<feature type="region of interest" description="Disordered" evidence="12">
    <location>
        <begin position="82"/>
        <end position="140"/>
    </location>
</feature>
<comment type="subcellular location">
    <subcellularLocation>
        <location evidence="1">Membrane</location>
        <topology evidence="1">Multi-pass membrane protein</topology>
    </subcellularLocation>
</comment>
<evidence type="ECO:0000256" key="12">
    <source>
        <dbReference type="SAM" id="MobiDB-lite"/>
    </source>
</evidence>
<dbReference type="PROSITE" id="PS50216">
    <property type="entry name" value="DHHC"/>
    <property type="match status" value="1"/>
</dbReference>
<feature type="domain" description="Palmitoyltransferase DHHC" evidence="13">
    <location>
        <begin position="220"/>
        <end position="346"/>
    </location>
</feature>
<feature type="transmembrane region" description="Helical" evidence="11">
    <location>
        <begin position="268"/>
        <end position="291"/>
    </location>
</feature>
<keyword evidence="3 11" id="KW-0812">Transmembrane</keyword>
<keyword evidence="5 11" id="KW-0472">Membrane</keyword>
<keyword evidence="2 11" id="KW-0808">Transferase</keyword>
<dbReference type="InterPro" id="IPR001594">
    <property type="entry name" value="Palmitoyltrfase_DHHC"/>
</dbReference>
<keyword evidence="8 11" id="KW-0012">Acyltransferase</keyword>
<keyword evidence="15" id="KW-1185">Reference proteome</keyword>
<feature type="compositionally biased region" description="Polar residues" evidence="12">
    <location>
        <begin position="126"/>
        <end position="140"/>
    </location>
</feature>
<dbReference type="GO" id="GO:0005794">
    <property type="term" value="C:Golgi apparatus"/>
    <property type="evidence" value="ECO:0007669"/>
    <property type="project" value="TreeGrafter"/>
</dbReference>
<keyword evidence="4 11" id="KW-1133">Transmembrane helix</keyword>
<keyword evidence="7" id="KW-0449">Lipoprotein</keyword>
<comment type="catalytic activity">
    <reaction evidence="10 11">
        <text>L-cysteinyl-[protein] + hexadecanoyl-CoA = S-hexadecanoyl-L-cysteinyl-[protein] + CoA</text>
        <dbReference type="Rhea" id="RHEA:36683"/>
        <dbReference type="Rhea" id="RHEA-COMP:10131"/>
        <dbReference type="Rhea" id="RHEA-COMP:11032"/>
        <dbReference type="ChEBI" id="CHEBI:29950"/>
        <dbReference type="ChEBI" id="CHEBI:57287"/>
        <dbReference type="ChEBI" id="CHEBI:57379"/>
        <dbReference type="ChEBI" id="CHEBI:74151"/>
        <dbReference type="EC" id="2.3.1.225"/>
    </reaction>
</comment>
<evidence type="ECO:0000256" key="7">
    <source>
        <dbReference type="ARBA" id="ARBA00023288"/>
    </source>
</evidence>
<dbReference type="AlphaFoldDB" id="A0AAF0J7K3"/>
<feature type="compositionally biased region" description="Polar residues" evidence="12">
    <location>
        <begin position="87"/>
        <end position="104"/>
    </location>
</feature>
<dbReference type="EC" id="2.3.1.225" evidence="11"/>
<evidence type="ECO:0000256" key="1">
    <source>
        <dbReference type="ARBA" id="ARBA00004141"/>
    </source>
</evidence>
<gene>
    <name evidence="14" type="ORF">MCUN1_003604</name>
</gene>
<evidence type="ECO:0000256" key="8">
    <source>
        <dbReference type="ARBA" id="ARBA00023315"/>
    </source>
</evidence>
<evidence type="ECO:0000313" key="15">
    <source>
        <dbReference type="Proteomes" id="UP001219933"/>
    </source>
</evidence>
<dbReference type="GO" id="GO:0005783">
    <property type="term" value="C:endoplasmic reticulum"/>
    <property type="evidence" value="ECO:0007669"/>
    <property type="project" value="TreeGrafter"/>
</dbReference>
<accession>A0AAF0J7K3</accession>
<reference evidence="14" key="1">
    <citation type="submission" date="2023-03" db="EMBL/GenBank/DDBJ databases">
        <title>Mating type loci evolution in Malassezia.</title>
        <authorList>
            <person name="Coelho M.A."/>
        </authorList>
    </citation>
    <scope>NUCLEOTIDE SEQUENCE</scope>
    <source>
        <strain evidence="14">CBS 11721</strain>
    </source>
</reference>
<evidence type="ECO:0000259" key="13">
    <source>
        <dbReference type="Pfam" id="PF01529"/>
    </source>
</evidence>
<dbReference type="GO" id="GO:0019706">
    <property type="term" value="F:protein-cysteine S-palmitoyltransferase activity"/>
    <property type="evidence" value="ECO:0007669"/>
    <property type="project" value="UniProtKB-EC"/>
</dbReference>
<evidence type="ECO:0000256" key="6">
    <source>
        <dbReference type="ARBA" id="ARBA00023139"/>
    </source>
</evidence>
<dbReference type="PANTHER" id="PTHR22883">
    <property type="entry name" value="ZINC FINGER DHHC DOMAIN CONTAINING PROTEIN"/>
    <property type="match status" value="1"/>
</dbReference>
<proteinExistence type="inferred from homology"/>
<dbReference type="Pfam" id="PF01529">
    <property type="entry name" value="DHHC"/>
    <property type="match status" value="1"/>
</dbReference>
<comment type="similarity">
    <text evidence="9">Belongs to the DHHC palmitoyltransferase family. PFA5 subfamily.</text>
</comment>
<feature type="transmembrane region" description="Helical" evidence="11">
    <location>
        <begin position="312"/>
        <end position="337"/>
    </location>
</feature>
<evidence type="ECO:0000256" key="9">
    <source>
        <dbReference type="ARBA" id="ARBA00038298"/>
    </source>
</evidence>
<keyword evidence="6" id="KW-0564">Palmitate</keyword>
<sequence length="506" mass="56574">MYVWRICAPMIRQTPDALGRFSTGAGLLVGYTLIWLLFIWSYVSVMACSPGNVKDYISEGPTPETTHAPAEPIPIQVNSEPAEPIRSASTGASLDSCRNTQPFSSPEEREHRWTNLEASPPDGTPADSSGGTQFGVSPSSDKILAERAAEEMEQVQVTRDIVPPAPQQEQIVPAEQPAPPIAAASTAPQLAPAPVAPTATLQAMPDRVPPHPVYDPVSLYCYRCQRARPPRAHHCRRCGTCVFRMDHHCPWVGVCIGAQNYNYYYNTILWAFFLSLFQLVSVAALFAFGALSHTSKTWSERIRGWPIDGYMISILAIAFFALIFTGGLVALHTYLAMHNVTTIEQRSINTMQSHESLFIGRYYSDFGQGGSLGKGLLGAWRLYRAKRRIRDEINQRWGNPVTEGNAWWIGSREEYRAAVEAAENSALVREKALVESAIRELPPFPPEPFFSNPLLLNMELSLGRPWKWFFPIGPRWRNAGLRYPLNPRYSAIGEWQPRDQWPVSNM</sequence>
<evidence type="ECO:0000256" key="2">
    <source>
        <dbReference type="ARBA" id="ARBA00022679"/>
    </source>
</evidence>
<evidence type="ECO:0000256" key="3">
    <source>
        <dbReference type="ARBA" id="ARBA00022692"/>
    </source>
</evidence>
<evidence type="ECO:0000313" key="14">
    <source>
        <dbReference type="EMBL" id="WFD36717.1"/>
    </source>
</evidence>
<dbReference type="EMBL" id="CP119881">
    <property type="protein sequence ID" value="WFD36717.1"/>
    <property type="molecule type" value="Genomic_DNA"/>
</dbReference>
<comment type="domain">
    <text evidence="11">The DHHC domain is required for palmitoyltransferase activity.</text>
</comment>
<dbReference type="InterPro" id="IPR039859">
    <property type="entry name" value="PFA4/ZDH16/20/ERF2-like"/>
</dbReference>
<evidence type="ECO:0000256" key="11">
    <source>
        <dbReference type="RuleBase" id="RU079119"/>
    </source>
</evidence>
<dbReference type="GO" id="GO:0016020">
    <property type="term" value="C:membrane"/>
    <property type="evidence" value="ECO:0007669"/>
    <property type="project" value="UniProtKB-SubCell"/>
</dbReference>
<name>A0AAF0J7K3_9BASI</name>
<evidence type="ECO:0000256" key="4">
    <source>
        <dbReference type="ARBA" id="ARBA00022989"/>
    </source>
</evidence>